<dbReference type="RefSeq" id="WP_061933164.1">
    <property type="nucleotide sequence ID" value="NZ_JABCQN010000003.1"/>
</dbReference>
<name>A0A9Q2IVG5_GLUJA</name>
<dbReference type="InterPro" id="IPR023157">
    <property type="entry name" value="AGR-C-984p-like_sf"/>
</dbReference>
<evidence type="ECO:0000313" key="2">
    <source>
        <dbReference type="Proteomes" id="UP000661006"/>
    </source>
</evidence>
<dbReference type="Pfam" id="PF06748">
    <property type="entry name" value="DUF1217"/>
    <property type="match status" value="1"/>
</dbReference>
<accession>A0A9Q2IVG5</accession>
<dbReference type="Gene3D" id="1.10.3700.10">
    <property type="entry name" value="AGR C 984p-like"/>
    <property type="match status" value="1"/>
</dbReference>
<evidence type="ECO:0000313" key="1">
    <source>
        <dbReference type="EMBL" id="MBF0870647.1"/>
    </source>
</evidence>
<dbReference type="EMBL" id="JABCQN010000003">
    <property type="protein sequence ID" value="MBF0870647.1"/>
    <property type="molecule type" value="Genomic_DNA"/>
</dbReference>
<reference evidence="1" key="1">
    <citation type="submission" date="2020-04" db="EMBL/GenBank/DDBJ databases">
        <authorList>
            <person name="Sombolestani A."/>
        </authorList>
    </citation>
    <scope>NUCLEOTIDE SEQUENCE</scope>
    <source>
        <strain evidence="1">R71697</strain>
    </source>
</reference>
<dbReference type="Proteomes" id="UP000661006">
    <property type="component" value="Unassembled WGS sequence"/>
</dbReference>
<gene>
    <name evidence="1" type="ORF">HKD32_07255</name>
</gene>
<dbReference type="GeneID" id="81474487"/>
<comment type="caution">
    <text evidence="1">The sequence shown here is derived from an EMBL/GenBank/DDBJ whole genome shotgun (WGS) entry which is preliminary data.</text>
</comment>
<dbReference type="InterPro" id="IPR010626">
    <property type="entry name" value="DUF1217"/>
</dbReference>
<reference evidence="1" key="2">
    <citation type="submission" date="2020-11" db="EMBL/GenBank/DDBJ databases">
        <title>Description of novel Gluconobacter species.</title>
        <authorList>
            <person name="Cleenwerck I."/>
            <person name="Cnockaert M."/>
            <person name="Borremans W."/>
            <person name="Wieme A.D."/>
            <person name="De Vuyst L."/>
            <person name="Vandamme P."/>
        </authorList>
    </citation>
    <scope>NUCLEOTIDE SEQUENCE</scope>
    <source>
        <strain evidence="1">R71697</strain>
    </source>
</reference>
<dbReference type="SUPFAM" id="SSF158837">
    <property type="entry name" value="AGR C 984p-like"/>
    <property type="match status" value="1"/>
</dbReference>
<proteinExistence type="predicted"/>
<organism evidence="1 2">
    <name type="scientific">Gluconobacter japonicus</name>
    <dbReference type="NCBI Taxonomy" id="376620"/>
    <lineage>
        <taxon>Bacteria</taxon>
        <taxon>Pseudomonadati</taxon>
        <taxon>Pseudomonadota</taxon>
        <taxon>Alphaproteobacteria</taxon>
        <taxon>Acetobacterales</taxon>
        <taxon>Acetobacteraceae</taxon>
        <taxon>Gluconobacter</taxon>
    </lineage>
</organism>
<dbReference type="AlphaFoldDB" id="A0A9Q2IVG5"/>
<sequence length="272" mass="29206">MSSSISAMPAVPQYLSIVKDEQTAVTKWEKTSTDSQQALTAFKSEASSITTPDQLLKNYKALKVVLGAYNMSSNIDQTAVLKQLMTQDPTSSTSLAQKSGNASWKAFATAFSDWSTSPLASADTVATITEKYLTNGYESSVQEETPGLGDALYFTRTVTSDTKLTNIMSDSKLLKVAEKVAGFDSTQFGALDYDQQVRLLGDKLDLTRLSTPKGVQRFAEQYLALLQINPDKTTTPSSMLTLYGSSGSSDGVLSLFTGGSSSTSSNLYSALF</sequence>
<protein>
    <submittedName>
        <fullName evidence="1">DUF1217 domain-containing protein</fullName>
    </submittedName>
</protein>